<evidence type="ECO:0000256" key="1">
    <source>
        <dbReference type="SAM" id="Coils"/>
    </source>
</evidence>
<dbReference type="Proteomes" id="UP001642409">
    <property type="component" value="Unassembled WGS sequence"/>
</dbReference>
<protein>
    <submittedName>
        <fullName evidence="3">Hypothetical_protein</fullName>
    </submittedName>
</protein>
<organism evidence="2">
    <name type="scientific">Hexamita inflata</name>
    <dbReference type="NCBI Taxonomy" id="28002"/>
    <lineage>
        <taxon>Eukaryota</taxon>
        <taxon>Metamonada</taxon>
        <taxon>Diplomonadida</taxon>
        <taxon>Hexamitidae</taxon>
        <taxon>Hexamitinae</taxon>
        <taxon>Hexamita</taxon>
    </lineage>
</organism>
<keyword evidence="4" id="KW-1185">Reference proteome</keyword>
<evidence type="ECO:0000313" key="2">
    <source>
        <dbReference type="EMBL" id="CAI9914661.1"/>
    </source>
</evidence>
<keyword evidence="1" id="KW-0175">Coiled coil</keyword>
<comment type="caution">
    <text evidence="2">The sequence shown here is derived from an EMBL/GenBank/DDBJ whole genome shotgun (WGS) entry which is preliminary data.</text>
</comment>
<evidence type="ECO:0000313" key="3">
    <source>
        <dbReference type="EMBL" id="CAL6104044.1"/>
    </source>
</evidence>
<dbReference type="EMBL" id="CATOUU010000055">
    <property type="protein sequence ID" value="CAI9914661.1"/>
    <property type="molecule type" value="Genomic_DNA"/>
</dbReference>
<proteinExistence type="predicted"/>
<reference evidence="2" key="1">
    <citation type="submission" date="2023-06" db="EMBL/GenBank/DDBJ databases">
        <authorList>
            <person name="Kurt Z."/>
        </authorList>
    </citation>
    <scope>NUCLEOTIDE SEQUENCE</scope>
</reference>
<dbReference type="AlphaFoldDB" id="A0AA86N8H2"/>
<feature type="coiled-coil region" evidence="1">
    <location>
        <begin position="9"/>
        <end position="36"/>
    </location>
</feature>
<gene>
    <name evidence="2" type="ORF">HINF_LOCUS2306</name>
    <name evidence="3" type="ORF">HINF_LOCUS72531</name>
</gene>
<sequence>MTDTQQKLAERQREIKNMIDSQIQKLKQNNQFTQKQNVTEPKVEKQVVKKTKVKVEKTQKTEQKAKISKKDKEYILQYVQEHSGLTVGKIAGYLLKSDFKGRNIDPTQLKELIDFYRYSDITTNPEETPAEPENSQQIVGQNQVQENDKTILIFNTFTEIYKEGLKKISKVDCSQKTPNELCELIQQLHLEVKKVFWRFVQSQYQPHSSIYYLKTYHKHTYQQIMNNNVQENNIEADEQTIIAQVAQVLAQETANNTQSQLTTQDKPNTQTFYLKAQELQNTYTAFYKRALRIILNQDFSDKQPRDIYQQIVDLDSIKSKQFWQILEQIVEPKKSIPNLKKYFENSYFRVKYTELLNQNDRLAILNTIKQNTHLTEHSVLQLLIKQFKNRDICTKDIQRYLSKNYTETDE</sequence>
<reference evidence="3 4" key="2">
    <citation type="submission" date="2024-07" db="EMBL/GenBank/DDBJ databases">
        <authorList>
            <person name="Akdeniz Z."/>
        </authorList>
    </citation>
    <scope>NUCLEOTIDE SEQUENCE [LARGE SCALE GENOMIC DNA]</scope>
</reference>
<accession>A0AA86N8H2</accession>
<evidence type="ECO:0000313" key="4">
    <source>
        <dbReference type="Proteomes" id="UP001642409"/>
    </source>
</evidence>
<name>A0AA86N8H2_9EUKA</name>
<dbReference type="EMBL" id="CAXDID020000576">
    <property type="protein sequence ID" value="CAL6104044.1"/>
    <property type="molecule type" value="Genomic_DNA"/>
</dbReference>